<proteinExistence type="predicted"/>
<sequence length="176" mass="18987">MGRRRGGPVLREIARGVVAGAVGTGAMSLAAVIRRRRYARRQGIDASEIDVILDYDDSEHVVIAASTLLRHVIGWAPRSAEGREALFWLVHWGYGSAVGTAHVGLQHLLGREPGPGLAFFAGSQAMALGLFPVLGDTPPPWRWERRLLVTSFVQHGIYAGAVAAANTATARMITRR</sequence>
<feature type="transmembrane region" description="Helical" evidence="1">
    <location>
        <begin position="13"/>
        <end position="33"/>
    </location>
</feature>
<organism evidence="2 3">
    <name type="scientific">Actinomycetospora lemnae</name>
    <dbReference type="NCBI Taxonomy" id="3019891"/>
    <lineage>
        <taxon>Bacteria</taxon>
        <taxon>Bacillati</taxon>
        <taxon>Actinomycetota</taxon>
        <taxon>Actinomycetes</taxon>
        <taxon>Pseudonocardiales</taxon>
        <taxon>Pseudonocardiaceae</taxon>
        <taxon>Actinomycetospora</taxon>
    </lineage>
</organism>
<evidence type="ECO:0000313" key="3">
    <source>
        <dbReference type="Proteomes" id="UP001300763"/>
    </source>
</evidence>
<keyword evidence="1" id="KW-1133">Transmembrane helix</keyword>
<protein>
    <recommendedName>
        <fullName evidence="4">DUF1440 domain-containing protein</fullName>
    </recommendedName>
</protein>
<evidence type="ECO:0008006" key="4">
    <source>
        <dbReference type="Google" id="ProtNLM"/>
    </source>
</evidence>
<accession>A0ABT5SWZ3</accession>
<keyword evidence="1" id="KW-0812">Transmembrane</keyword>
<evidence type="ECO:0000313" key="2">
    <source>
        <dbReference type="EMBL" id="MDD7966661.1"/>
    </source>
</evidence>
<name>A0ABT5SWZ3_9PSEU</name>
<keyword evidence="1" id="KW-0472">Membrane</keyword>
<gene>
    <name evidence="2" type="ORF">PGB27_15095</name>
</gene>
<dbReference type="RefSeq" id="WP_274201195.1">
    <property type="nucleotide sequence ID" value="NZ_JAQZAO010000006.1"/>
</dbReference>
<comment type="caution">
    <text evidence="2">The sequence shown here is derived from an EMBL/GenBank/DDBJ whole genome shotgun (WGS) entry which is preliminary data.</text>
</comment>
<dbReference type="Proteomes" id="UP001300763">
    <property type="component" value="Unassembled WGS sequence"/>
</dbReference>
<evidence type="ECO:0000256" key="1">
    <source>
        <dbReference type="SAM" id="Phobius"/>
    </source>
</evidence>
<keyword evidence="3" id="KW-1185">Reference proteome</keyword>
<dbReference type="EMBL" id="JAQZAO010000006">
    <property type="protein sequence ID" value="MDD7966661.1"/>
    <property type="molecule type" value="Genomic_DNA"/>
</dbReference>
<reference evidence="2 3" key="1">
    <citation type="submission" date="2023-02" db="EMBL/GenBank/DDBJ databases">
        <title>Genome sequencing required for Actinomycetospora new species description.</title>
        <authorList>
            <person name="Saimee Y."/>
            <person name="Duangmal K."/>
        </authorList>
    </citation>
    <scope>NUCLEOTIDE SEQUENCE [LARGE SCALE GENOMIC DNA]</scope>
    <source>
        <strain evidence="2 3">DW7H6</strain>
    </source>
</reference>